<dbReference type="Gene3D" id="1.20.59.10">
    <property type="entry name" value="Chorismate mutase"/>
    <property type="match status" value="1"/>
</dbReference>
<dbReference type="GO" id="GO:0046417">
    <property type="term" value="P:chorismate metabolic process"/>
    <property type="evidence" value="ECO:0007669"/>
    <property type="project" value="InterPro"/>
</dbReference>
<dbReference type="PANTHER" id="PTHR38041:SF1">
    <property type="entry name" value="CHORISMATE MUTASE"/>
    <property type="match status" value="1"/>
</dbReference>
<evidence type="ECO:0000256" key="1">
    <source>
        <dbReference type="ARBA" id="ARBA00023235"/>
    </source>
</evidence>
<organism evidence="4">
    <name type="scientific">Candidatus Methanophaga sp. ANME-1 ERB7</name>
    <dbReference type="NCBI Taxonomy" id="2759913"/>
    <lineage>
        <taxon>Archaea</taxon>
        <taxon>Methanobacteriati</taxon>
        <taxon>Methanobacteriota</taxon>
        <taxon>Stenosarchaea group</taxon>
        <taxon>Methanomicrobia</taxon>
        <taxon>Candidatus Methanophagales</taxon>
        <taxon>Candidatus Methanophagaceae</taxon>
        <taxon>Candidatus Methanophaga</taxon>
    </lineage>
</organism>
<sequence>MPVFKPSPKLSGGSVSVSHSLSCMCLILFSYVYVIPFIYKYNLITMLPEEEKLDEIRKRIDEIDAAIVDLLSKRMAYAKQIKAVKVRMNMPIKDRRREEMVIGNWCEHARRNKRGAAYDLSEEMMKKMAALIIEYTVNNELLANNSNMSV</sequence>
<keyword evidence="2" id="KW-1133">Transmembrane helix</keyword>
<keyword evidence="2" id="KW-0472">Membrane</keyword>
<gene>
    <name evidence="4" type="ORF">HJJEBIEG_00034</name>
</gene>
<protein>
    <recommendedName>
        <fullName evidence="3">Chorismate mutase domain-containing protein</fullName>
    </recommendedName>
</protein>
<dbReference type="Pfam" id="PF01817">
    <property type="entry name" value="CM_2"/>
    <property type="match status" value="1"/>
</dbReference>
<name>A0A7G9ZCZ8_9EURY</name>
<dbReference type="InterPro" id="IPR051331">
    <property type="entry name" value="Chorismate_mutase-related"/>
</dbReference>
<dbReference type="InterPro" id="IPR002701">
    <property type="entry name" value="CM_II_prokaryot"/>
</dbReference>
<dbReference type="InterPro" id="IPR036263">
    <property type="entry name" value="Chorismate_II_sf"/>
</dbReference>
<keyword evidence="1" id="KW-0413">Isomerase</keyword>
<evidence type="ECO:0000259" key="3">
    <source>
        <dbReference type="PROSITE" id="PS51168"/>
    </source>
</evidence>
<dbReference type="InterPro" id="IPR036979">
    <property type="entry name" value="CM_dom_sf"/>
</dbReference>
<dbReference type="SMART" id="SM00830">
    <property type="entry name" value="CM_2"/>
    <property type="match status" value="1"/>
</dbReference>
<evidence type="ECO:0000313" key="4">
    <source>
        <dbReference type="EMBL" id="QNO58132.1"/>
    </source>
</evidence>
<feature type="transmembrane region" description="Helical" evidence="2">
    <location>
        <begin position="17"/>
        <end position="39"/>
    </location>
</feature>
<reference evidence="4" key="1">
    <citation type="submission" date="2020-06" db="EMBL/GenBank/DDBJ databases">
        <title>Unique genomic features of the anaerobic methanotrophic archaea.</title>
        <authorList>
            <person name="Chadwick G.L."/>
            <person name="Skennerton C.T."/>
            <person name="Laso-Perez R."/>
            <person name="Leu A.O."/>
            <person name="Speth D.R."/>
            <person name="Yu H."/>
            <person name="Morgan-Lang C."/>
            <person name="Hatzenpichler R."/>
            <person name="Goudeau D."/>
            <person name="Malmstrom R."/>
            <person name="Brazelton W.J."/>
            <person name="Woyke T."/>
            <person name="Hallam S.J."/>
            <person name="Tyson G.W."/>
            <person name="Wegener G."/>
            <person name="Boetius A."/>
            <person name="Orphan V."/>
        </authorList>
    </citation>
    <scope>NUCLEOTIDE SEQUENCE</scope>
</reference>
<evidence type="ECO:0000256" key="2">
    <source>
        <dbReference type="SAM" id="Phobius"/>
    </source>
</evidence>
<feature type="domain" description="Chorismate mutase" evidence="3">
    <location>
        <begin position="47"/>
        <end position="144"/>
    </location>
</feature>
<dbReference type="GO" id="GO:0009697">
    <property type="term" value="P:salicylic acid biosynthetic process"/>
    <property type="evidence" value="ECO:0007669"/>
    <property type="project" value="TreeGrafter"/>
</dbReference>
<dbReference type="PANTHER" id="PTHR38041">
    <property type="entry name" value="CHORISMATE MUTASE"/>
    <property type="match status" value="1"/>
</dbReference>
<dbReference type="EMBL" id="MT631714">
    <property type="protein sequence ID" value="QNO58132.1"/>
    <property type="molecule type" value="Genomic_DNA"/>
</dbReference>
<dbReference type="AlphaFoldDB" id="A0A7G9ZCZ8"/>
<dbReference type="PROSITE" id="PS51168">
    <property type="entry name" value="CHORISMATE_MUT_2"/>
    <property type="match status" value="1"/>
</dbReference>
<accession>A0A7G9ZCZ8</accession>
<dbReference type="SUPFAM" id="SSF48600">
    <property type="entry name" value="Chorismate mutase II"/>
    <property type="match status" value="1"/>
</dbReference>
<dbReference type="GO" id="GO:0004106">
    <property type="term" value="F:chorismate mutase activity"/>
    <property type="evidence" value="ECO:0007669"/>
    <property type="project" value="InterPro"/>
</dbReference>
<keyword evidence="2" id="KW-0812">Transmembrane</keyword>
<proteinExistence type="predicted"/>